<evidence type="ECO:0000259" key="4">
    <source>
        <dbReference type="Pfam" id="PF08669"/>
    </source>
</evidence>
<keyword evidence="7" id="KW-1185">Reference proteome</keyword>
<evidence type="ECO:0000313" key="7">
    <source>
        <dbReference type="Proteomes" id="UP000828390"/>
    </source>
</evidence>
<dbReference type="SUPFAM" id="SSF54373">
    <property type="entry name" value="FAD-linked reductases, C-terminal domain"/>
    <property type="match status" value="1"/>
</dbReference>
<gene>
    <name evidence="6" type="ORF">DPMN_179760</name>
</gene>
<evidence type="ECO:0000256" key="1">
    <source>
        <dbReference type="ARBA" id="ARBA00008609"/>
    </source>
</evidence>
<dbReference type="Gene3D" id="3.50.50.60">
    <property type="entry name" value="FAD/NAD(P)-binding domain"/>
    <property type="match status" value="1"/>
</dbReference>
<dbReference type="Gene3D" id="3.30.1360.120">
    <property type="entry name" value="Probable tRNA modification gtpase trme, domain 1"/>
    <property type="match status" value="1"/>
</dbReference>
<feature type="domain" description="FAD dependent oxidoreductase central" evidence="5">
    <location>
        <begin position="441"/>
        <end position="489"/>
    </location>
</feature>
<dbReference type="AlphaFoldDB" id="A0A9D4EHQ1"/>
<organism evidence="6 7">
    <name type="scientific">Dreissena polymorpha</name>
    <name type="common">Zebra mussel</name>
    <name type="synonym">Mytilus polymorpha</name>
    <dbReference type="NCBI Taxonomy" id="45954"/>
    <lineage>
        <taxon>Eukaryota</taxon>
        <taxon>Metazoa</taxon>
        <taxon>Spiralia</taxon>
        <taxon>Lophotrochozoa</taxon>
        <taxon>Mollusca</taxon>
        <taxon>Bivalvia</taxon>
        <taxon>Autobranchia</taxon>
        <taxon>Heteroconchia</taxon>
        <taxon>Euheterodonta</taxon>
        <taxon>Imparidentia</taxon>
        <taxon>Neoheterodontei</taxon>
        <taxon>Myida</taxon>
        <taxon>Dreissenoidea</taxon>
        <taxon>Dreissenidae</taxon>
        <taxon>Dreissena</taxon>
    </lineage>
</organism>
<dbReference type="EMBL" id="JAIWYP010000009">
    <property type="protein sequence ID" value="KAH3778305.1"/>
    <property type="molecule type" value="Genomic_DNA"/>
</dbReference>
<dbReference type="Pfam" id="PF16350">
    <property type="entry name" value="FAO_M"/>
    <property type="match status" value="1"/>
</dbReference>
<comment type="caution">
    <text evidence="6">The sequence shown here is derived from an EMBL/GenBank/DDBJ whole genome shotgun (WGS) entry which is preliminary data.</text>
</comment>
<dbReference type="SUPFAM" id="SSF103025">
    <property type="entry name" value="Folate-binding domain"/>
    <property type="match status" value="1"/>
</dbReference>
<dbReference type="Gene3D" id="3.30.70.1400">
    <property type="entry name" value="Aminomethyltransferase beta-barrel domains"/>
    <property type="match status" value="1"/>
</dbReference>
<sequence>MAIWRQFLGLSTRVPRQDGRLVARPTRSLVAREGAPRRLNLSWSCCQALHRQYSTKAEADEKSSLPRQARVVIAGGGVIGTSVAYHLAKRGWTDIVLLEQGRLGCGTTWHSVGLVTAGKDDPNMMKLLRYSRQLYEGFENEEDGGLGWKKVGSLEVAQTKDRMLALKRKLAMLKYVGEEADLLLPKEVKEKCPYVKYTDLQGALWMPNDGVVTAPDVVSTFAKKIKQMGGKIFEGVQVNSVLTKDDTVSGVETNLGTINCEYFVNCAGQWSRELGLKSSPKVRVPVHSCEHFYIVTKPIPDMDRNMPVIRDPDGNVYFREWNGGIMAGGFEPPHHGGKPVFHSGIPPKFEFQLLPEDWDQFQILLDGILNRMPLINDAQVRQLVNGPESFTPDQNWILGQSAEVYNYYVAAGMHSRGIQAAGGVGRLISEMIVDGLPQFTNLWQCDIQRFVPHHSNRKFLRDRVKETIALYDLKYANSQFSSGRNLRTSPIHTQLKVYGANFGETNAYERAMWFTPKHEEDVDEYLDESAMLKGTFGKPGWFNAVKLEYQACKERVCIVDMSSFTKIEIKSKGSEALDFLQYMCSNDINHGIGTVIHTGMLNSHGGYENDCSIVPLRDNTFFLIAPTQQQTRCMFWLQKHLPKDGSVQVRDVTSMYSGINLIGPHAQQLLSDVTETSTLTHKFKPMTCQVIDVGYASNIITMRLTHCGEDGFVMYIPSEYALHVYEMLMNAGKDYGIRNAGYLVIRHLRIEKMFAYWGIDMDPYTTPVETGREFRVVLEKDFIGKEALLRQKKDGISKKFVQFQLESFNLDAPVWPSGKEPIYRNGKLCGMTTSAAYGFTLGQFVCLGYLHHLNEQGTPEIVVTKKIHDYIKDPKAKYEIDVAGTLYPVSVGLYTPRMAYKAHDKPTFLPMPETT</sequence>
<dbReference type="InterPro" id="IPR006076">
    <property type="entry name" value="FAD-dep_OxRdtase"/>
</dbReference>
<dbReference type="Pfam" id="PF01571">
    <property type="entry name" value="GCV_T"/>
    <property type="match status" value="1"/>
</dbReference>
<dbReference type="InterPro" id="IPR006222">
    <property type="entry name" value="GCVT_N"/>
</dbReference>
<reference evidence="6" key="1">
    <citation type="journal article" date="2019" name="bioRxiv">
        <title>The Genome of the Zebra Mussel, Dreissena polymorpha: A Resource for Invasive Species Research.</title>
        <authorList>
            <person name="McCartney M.A."/>
            <person name="Auch B."/>
            <person name="Kono T."/>
            <person name="Mallez S."/>
            <person name="Zhang Y."/>
            <person name="Obille A."/>
            <person name="Becker A."/>
            <person name="Abrahante J.E."/>
            <person name="Garbe J."/>
            <person name="Badalamenti J.P."/>
            <person name="Herman A."/>
            <person name="Mangelson H."/>
            <person name="Liachko I."/>
            <person name="Sullivan S."/>
            <person name="Sone E.D."/>
            <person name="Koren S."/>
            <person name="Silverstein K.A.T."/>
            <person name="Beckman K.B."/>
            <person name="Gohl D.M."/>
        </authorList>
    </citation>
    <scope>NUCLEOTIDE SEQUENCE</scope>
    <source>
        <strain evidence="6">Duluth1</strain>
        <tissue evidence="6">Whole animal</tissue>
    </source>
</reference>
<dbReference type="Pfam" id="PF08669">
    <property type="entry name" value="GCV_T_C"/>
    <property type="match status" value="1"/>
</dbReference>
<dbReference type="PANTHER" id="PTHR43757">
    <property type="entry name" value="AMINOMETHYLTRANSFERASE"/>
    <property type="match status" value="1"/>
</dbReference>
<evidence type="ECO:0000313" key="6">
    <source>
        <dbReference type="EMBL" id="KAH3778305.1"/>
    </source>
</evidence>
<proteinExistence type="inferred from homology"/>
<feature type="domain" description="Aminomethyltransferase C-terminal" evidence="4">
    <location>
        <begin position="798"/>
        <end position="891"/>
    </location>
</feature>
<name>A0A9D4EHQ1_DREPO</name>
<evidence type="ECO:0000259" key="3">
    <source>
        <dbReference type="Pfam" id="PF01571"/>
    </source>
</evidence>
<dbReference type="InterPro" id="IPR028896">
    <property type="entry name" value="GcvT/YgfZ/DmdA"/>
</dbReference>
<dbReference type="Gene3D" id="2.40.30.110">
    <property type="entry name" value="Aminomethyltransferase beta-barrel domains"/>
    <property type="match status" value="1"/>
</dbReference>
<dbReference type="InterPro" id="IPR013977">
    <property type="entry name" value="GcvT_C"/>
</dbReference>
<evidence type="ECO:0008006" key="8">
    <source>
        <dbReference type="Google" id="ProtNLM"/>
    </source>
</evidence>
<evidence type="ECO:0000259" key="2">
    <source>
        <dbReference type="Pfam" id="PF01266"/>
    </source>
</evidence>
<evidence type="ECO:0000259" key="5">
    <source>
        <dbReference type="Pfam" id="PF16350"/>
    </source>
</evidence>
<dbReference type="InterPro" id="IPR032503">
    <property type="entry name" value="FAO_M"/>
</dbReference>
<protein>
    <recommendedName>
        <fullName evidence="8">Pyruvate dehydrogenase phosphatase regulatory subunit, mitochondrial</fullName>
    </recommendedName>
</protein>
<feature type="domain" description="FAD dependent oxidoreductase" evidence="2">
    <location>
        <begin position="70"/>
        <end position="431"/>
    </location>
</feature>
<dbReference type="SUPFAM" id="SSF101790">
    <property type="entry name" value="Aminomethyltransferase beta-barrel domain"/>
    <property type="match status" value="1"/>
</dbReference>
<dbReference type="GO" id="GO:0005739">
    <property type="term" value="C:mitochondrion"/>
    <property type="evidence" value="ECO:0007669"/>
    <property type="project" value="TreeGrafter"/>
</dbReference>
<dbReference type="SUPFAM" id="SSF51905">
    <property type="entry name" value="FAD/NAD(P)-binding domain"/>
    <property type="match status" value="1"/>
</dbReference>
<comment type="similarity">
    <text evidence="1">Belongs to the GcvT family.</text>
</comment>
<dbReference type="OrthoDB" id="498204at2759"/>
<dbReference type="InterPro" id="IPR029043">
    <property type="entry name" value="GcvT/YgfZ_C"/>
</dbReference>
<dbReference type="Proteomes" id="UP000828390">
    <property type="component" value="Unassembled WGS sequence"/>
</dbReference>
<dbReference type="Pfam" id="PF01266">
    <property type="entry name" value="DAO"/>
    <property type="match status" value="1"/>
</dbReference>
<dbReference type="Gene3D" id="3.30.9.10">
    <property type="entry name" value="D-Amino Acid Oxidase, subunit A, domain 2"/>
    <property type="match status" value="1"/>
</dbReference>
<dbReference type="InterPro" id="IPR027266">
    <property type="entry name" value="TrmE/GcvT-like"/>
</dbReference>
<feature type="domain" description="GCVT N-terminal" evidence="3">
    <location>
        <begin position="492"/>
        <end position="780"/>
    </location>
</feature>
<reference evidence="6" key="2">
    <citation type="submission" date="2020-11" db="EMBL/GenBank/DDBJ databases">
        <authorList>
            <person name="McCartney M.A."/>
            <person name="Auch B."/>
            <person name="Kono T."/>
            <person name="Mallez S."/>
            <person name="Becker A."/>
            <person name="Gohl D.M."/>
            <person name="Silverstein K.A.T."/>
            <person name="Koren S."/>
            <person name="Bechman K.B."/>
            <person name="Herman A."/>
            <person name="Abrahante J.E."/>
            <person name="Garbe J."/>
        </authorList>
    </citation>
    <scope>NUCLEOTIDE SEQUENCE</scope>
    <source>
        <strain evidence="6">Duluth1</strain>
        <tissue evidence="6">Whole animal</tissue>
    </source>
</reference>
<dbReference type="PANTHER" id="PTHR43757:SF15">
    <property type="entry name" value="PYRUVATE DEHYDROGENASE PHOSPHATASE REGULATORY SUBUNIT, MITOCHONDRIAL-LIKE"/>
    <property type="match status" value="1"/>
</dbReference>
<dbReference type="FunFam" id="3.30.70.1400:FF:000003">
    <property type="entry name" value="Pyruvate dehydrogenase phosphatase regulatory subunit"/>
    <property type="match status" value="1"/>
</dbReference>
<accession>A0A9D4EHQ1</accession>
<dbReference type="InterPro" id="IPR036188">
    <property type="entry name" value="FAD/NAD-bd_sf"/>
</dbReference>